<gene>
    <name evidence="1" type="ORF">HNP38_002700</name>
</gene>
<dbReference type="EMBL" id="JACHLE010000003">
    <property type="protein sequence ID" value="MBB4807396.1"/>
    <property type="molecule type" value="Genomic_DNA"/>
</dbReference>
<comment type="caution">
    <text evidence="1">The sequence shown here is derived from an EMBL/GenBank/DDBJ whole genome shotgun (WGS) entry which is preliminary data.</text>
</comment>
<proteinExistence type="predicted"/>
<keyword evidence="2" id="KW-1185">Reference proteome</keyword>
<sequence>MEFEGINLEFLWHDINEKILDAPNPHRILILPDFGSKICQKG</sequence>
<reference evidence="1 2" key="1">
    <citation type="submission" date="2020-08" db="EMBL/GenBank/DDBJ databases">
        <title>Functional genomics of gut bacteria from endangered species of beetles.</title>
        <authorList>
            <person name="Carlos-Shanley C."/>
        </authorList>
    </citation>
    <scope>NUCLEOTIDE SEQUENCE [LARGE SCALE GENOMIC DNA]</scope>
    <source>
        <strain evidence="1 2">S00151</strain>
    </source>
</reference>
<dbReference type="Proteomes" id="UP000592180">
    <property type="component" value="Unassembled WGS sequence"/>
</dbReference>
<dbReference type="AlphaFoldDB" id="A0A840KE00"/>
<protein>
    <submittedName>
        <fullName evidence="1">Uncharacterized protein</fullName>
    </submittedName>
</protein>
<evidence type="ECO:0000313" key="2">
    <source>
        <dbReference type="Proteomes" id="UP000592180"/>
    </source>
</evidence>
<organism evidence="1 2">
    <name type="scientific">Chryseobacterium defluvii</name>
    <dbReference type="NCBI Taxonomy" id="160396"/>
    <lineage>
        <taxon>Bacteria</taxon>
        <taxon>Pseudomonadati</taxon>
        <taxon>Bacteroidota</taxon>
        <taxon>Flavobacteriia</taxon>
        <taxon>Flavobacteriales</taxon>
        <taxon>Weeksellaceae</taxon>
        <taxon>Chryseobacterium group</taxon>
        <taxon>Chryseobacterium</taxon>
    </lineage>
</organism>
<accession>A0A840KE00</accession>
<name>A0A840KE00_9FLAO</name>
<evidence type="ECO:0000313" key="1">
    <source>
        <dbReference type="EMBL" id="MBB4807396.1"/>
    </source>
</evidence>